<evidence type="ECO:0000259" key="4">
    <source>
        <dbReference type="Pfam" id="PF25954"/>
    </source>
</evidence>
<dbReference type="Gene3D" id="1.10.287.470">
    <property type="entry name" value="Helix hairpin bin"/>
    <property type="match status" value="1"/>
</dbReference>
<dbReference type="PANTHER" id="PTHR30469:SF11">
    <property type="entry name" value="BLL4320 PROTEIN"/>
    <property type="match status" value="1"/>
</dbReference>
<reference evidence="5 6" key="1">
    <citation type="submission" date="2019-03" db="EMBL/GenBank/DDBJ databases">
        <title>Complete Genome Sequence of Allofrancisella frigidaquae Strain SYSU 10HL1970 Isolated from Water-Cooling Systems in China.</title>
        <authorList>
            <person name="Ohrman C."/>
            <person name="Uneklint I."/>
            <person name="Sjodin A."/>
        </authorList>
    </citation>
    <scope>NUCLEOTIDE SEQUENCE [LARGE SCALE GENOMIC DNA]</scope>
    <source>
        <strain evidence="5 6">SYSU 10HL1970</strain>
    </source>
</reference>
<feature type="domain" description="Multidrug resistance protein MdtA-like barrel-sandwich hybrid" evidence="3">
    <location>
        <begin position="135"/>
        <end position="260"/>
    </location>
</feature>
<organism evidence="5 6">
    <name type="scientific">Allofrancisella frigidaquae</name>
    <dbReference type="NCBI Taxonomy" id="1085644"/>
    <lineage>
        <taxon>Bacteria</taxon>
        <taxon>Pseudomonadati</taxon>
        <taxon>Pseudomonadota</taxon>
        <taxon>Gammaproteobacteria</taxon>
        <taxon>Thiotrichales</taxon>
        <taxon>Francisellaceae</taxon>
        <taxon>Allofrancisella</taxon>
    </lineage>
</organism>
<dbReference type="Gene3D" id="2.40.30.170">
    <property type="match status" value="1"/>
</dbReference>
<dbReference type="GO" id="GO:0015562">
    <property type="term" value="F:efflux transmembrane transporter activity"/>
    <property type="evidence" value="ECO:0007669"/>
    <property type="project" value="TreeGrafter"/>
</dbReference>
<feature type="transmembrane region" description="Helical" evidence="2">
    <location>
        <begin position="21"/>
        <end position="51"/>
    </location>
</feature>
<keyword evidence="6" id="KW-1185">Reference proteome</keyword>
<dbReference type="InterPro" id="IPR058792">
    <property type="entry name" value="Beta-barrel_RND_2"/>
</dbReference>
<dbReference type="KEGG" id="afri:E3E15_06585"/>
<keyword evidence="2" id="KW-1133">Transmembrane helix</keyword>
<evidence type="ECO:0000259" key="3">
    <source>
        <dbReference type="Pfam" id="PF25917"/>
    </source>
</evidence>
<protein>
    <submittedName>
        <fullName evidence="5">Efflux RND transporter periplasmic adaptor subunit</fullName>
    </submittedName>
</protein>
<dbReference type="Pfam" id="PF25954">
    <property type="entry name" value="Beta-barrel_RND_2"/>
    <property type="match status" value="1"/>
</dbReference>
<dbReference type="RefSeq" id="WP_172107050.1">
    <property type="nucleotide sequence ID" value="NZ_CP038017.1"/>
</dbReference>
<evidence type="ECO:0000313" key="6">
    <source>
        <dbReference type="Proteomes" id="UP000503320"/>
    </source>
</evidence>
<dbReference type="AlphaFoldDB" id="A0A6M3HV39"/>
<dbReference type="Proteomes" id="UP000503320">
    <property type="component" value="Chromosome"/>
</dbReference>
<sequence length="459" mass="50332">MLDYKKILSNTKQKIHASKKNYLAFTITTLVLAWLILGNIGVSIAIVYFIFQFGFIKKQLSRLKDKKVASIAVVVGAALIFGGIFSFTSFVQSLIKHGMASYVPQPVAVTSSVVEETQWKQIINTIGEAQAVQSTEISSQSGGIVSEIHFKSGQEVKKGDLLFKLDTSQLKANLEEALAKLKLAKLTKDRYDQLAEQKATSKETADKADADYLSNIAQVQNIESQIAFKVVRAPFDGKIGIRNISLGQYFNNGDSAATLTKINPIFITFPVPQNKVSLISVGQEISFYSDSFPGETFKAKITAMNSFINQTNRSIMVQATYDNPDRKIFPGMFLTVHVNLPPKENSIVIPRNAVSYSLYGESVYTLKPALNPDGKPQKASYTSTANGSMETVNTDKILYKVGQVNIQVLDTRNNLALVSGLKAGTTIVTSGQNKVRKGTNAVINNDVKIDNNIYDEGIQ</sequence>
<accession>A0A6M3HV39</accession>
<name>A0A6M3HV39_9GAMM</name>
<dbReference type="NCBIfam" id="TIGR01730">
    <property type="entry name" value="RND_mfp"/>
    <property type="match status" value="1"/>
</dbReference>
<keyword evidence="2" id="KW-0472">Membrane</keyword>
<comment type="similarity">
    <text evidence="1">Belongs to the membrane fusion protein (MFP) (TC 8.A.1) family.</text>
</comment>
<feature type="domain" description="CusB-like beta-barrel" evidence="4">
    <location>
        <begin position="267"/>
        <end position="339"/>
    </location>
</feature>
<dbReference type="Gene3D" id="2.40.420.20">
    <property type="match status" value="1"/>
</dbReference>
<dbReference type="PANTHER" id="PTHR30469">
    <property type="entry name" value="MULTIDRUG RESISTANCE PROTEIN MDTA"/>
    <property type="match status" value="1"/>
</dbReference>
<keyword evidence="2" id="KW-0812">Transmembrane</keyword>
<dbReference type="InterPro" id="IPR058625">
    <property type="entry name" value="MdtA-like_BSH"/>
</dbReference>
<evidence type="ECO:0000256" key="2">
    <source>
        <dbReference type="SAM" id="Phobius"/>
    </source>
</evidence>
<evidence type="ECO:0000313" key="5">
    <source>
        <dbReference type="EMBL" id="QIV95027.1"/>
    </source>
</evidence>
<dbReference type="FunFam" id="2.40.30.170:FF:000010">
    <property type="entry name" value="Efflux RND transporter periplasmic adaptor subunit"/>
    <property type="match status" value="1"/>
</dbReference>
<gene>
    <name evidence="5" type="ORF">E3E15_06585</name>
</gene>
<dbReference type="Pfam" id="PF25917">
    <property type="entry name" value="BSH_RND"/>
    <property type="match status" value="1"/>
</dbReference>
<proteinExistence type="inferred from homology"/>
<feature type="transmembrane region" description="Helical" evidence="2">
    <location>
        <begin position="71"/>
        <end position="91"/>
    </location>
</feature>
<dbReference type="InterPro" id="IPR006143">
    <property type="entry name" value="RND_pump_MFP"/>
</dbReference>
<dbReference type="SUPFAM" id="SSF111369">
    <property type="entry name" value="HlyD-like secretion proteins"/>
    <property type="match status" value="1"/>
</dbReference>
<dbReference type="Gene3D" id="2.40.50.100">
    <property type="match status" value="1"/>
</dbReference>
<evidence type="ECO:0000256" key="1">
    <source>
        <dbReference type="ARBA" id="ARBA00009477"/>
    </source>
</evidence>
<dbReference type="EMBL" id="CP038017">
    <property type="protein sequence ID" value="QIV95027.1"/>
    <property type="molecule type" value="Genomic_DNA"/>
</dbReference>
<dbReference type="GO" id="GO:1990281">
    <property type="term" value="C:efflux pump complex"/>
    <property type="evidence" value="ECO:0007669"/>
    <property type="project" value="TreeGrafter"/>
</dbReference>